<dbReference type="RefSeq" id="WP_101672118.1">
    <property type="nucleotide sequence ID" value="NZ_PKGO01000003.1"/>
</dbReference>
<name>A0A2I1IHY5_9MICO</name>
<dbReference type="EMBL" id="PKGO01000003">
    <property type="protein sequence ID" value="PKY70734.1"/>
    <property type="molecule type" value="Genomic_DNA"/>
</dbReference>
<evidence type="ECO:0000256" key="1">
    <source>
        <dbReference type="SAM" id="MobiDB-lite"/>
    </source>
</evidence>
<feature type="compositionally biased region" description="Low complexity" evidence="1">
    <location>
        <begin position="40"/>
        <end position="54"/>
    </location>
</feature>
<dbReference type="Gene3D" id="3.10.450.40">
    <property type="match status" value="2"/>
</dbReference>
<feature type="domain" description="PepSY" evidence="3">
    <location>
        <begin position="136"/>
        <end position="192"/>
    </location>
</feature>
<evidence type="ECO:0000256" key="2">
    <source>
        <dbReference type="SAM" id="SignalP"/>
    </source>
</evidence>
<dbReference type="InterPro" id="IPR025711">
    <property type="entry name" value="PepSY"/>
</dbReference>
<evidence type="ECO:0000313" key="5">
    <source>
        <dbReference type="Proteomes" id="UP000242755"/>
    </source>
</evidence>
<evidence type="ECO:0000259" key="3">
    <source>
        <dbReference type="Pfam" id="PF03413"/>
    </source>
</evidence>
<feature type="chain" id="PRO_5038444963" description="PepSY domain-containing protein" evidence="2">
    <location>
        <begin position="21"/>
        <end position="197"/>
    </location>
</feature>
<dbReference type="PROSITE" id="PS51257">
    <property type="entry name" value="PROKAR_LIPOPROTEIN"/>
    <property type="match status" value="1"/>
</dbReference>
<sequence length="197" mass="20574">MTKLSTLLAASAAAGALALAGCGNSEEEPQIEDAQPTTQAEGSSSESAAASGESQNEKGGSLDQAQAAIDLAEKEISGAAAEMDFDDGRWEIDVIKGTEKHEVVVNAEGTEVLNKEKDDDQADQKDVDALKKAKTSLKDALRIAVDEKGGGTLDEADLETSSTPAWEIEVYPEGKTDSIDVYVSVTDGKIVDEPADD</sequence>
<feature type="region of interest" description="Disordered" evidence="1">
    <location>
        <begin position="24"/>
        <end position="67"/>
    </location>
</feature>
<organism evidence="4 5">
    <name type="scientific">Brevibacterium ravenspurgense</name>
    <dbReference type="NCBI Taxonomy" id="479117"/>
    <lineage>
        <taxon>Bacteria</taxon>
        <taxon>Bacillati</taxon>
        <taxon>Actinomycetota</taxon>
        <taxon>Actinomycetes</taxon>
        <taxon>Micrococcales</taxon>
        <taxon>Brevibacteriaceae</taxon>
        <taxon>Brevibacterium</taxon>
    </lineage>
</organism>
<gene>
    <name evidence="4" type="ORF">CYJ40_03985</name>
</gene>
<keyword evidence="2" id="KW-0732">Signal</keyword>
<reference evidence="4 5" key="1">
    <citation type="submission" date="2017-12" db="EMBL/GenBank/DDBJ databases">
        <title>Phylogenetic diversity of female urinary microbiome.</title>
        <authorList>
            <person name="Thomas-White K."/>
            <person name="Wolfe A.J."/>
        </authorList>
    </citation>
    <scope>NUCLEOTIDE SEQUENCE [LARGE SCALE GENOMIC DNA]</scope>
    <source>
        <strain evidence="4 5">UMB0426</strain>
    </source>
</reference>
<dbReference type="Proteomes" id="UP000242755">
    <property type="component" value="Unassembled WGS sequence"/>
</dbReference>
<accession>A0A2I1IHY5</accession>
<evidence type="ECO:0000313" key="4">
    <source>
        <dbReference type="EMBL" id="PKY70734.1"/>
    </source>
</evidence>
<proteinExistence type="predicted"/>
<protein>
    <recommendedName>
        <fullName evidence="3">PepSY domain-containing protein</fullName>
    </recommendedName>
</protein>
<dbReference type="AlphaFoldDB" id="A0A2I1IHY5"/>
<comment type="caution">
    <text evidence="4">The sequence shown here is derived from an EMBL/GenBank/DDBJ whole genome shotgun (WGS) entry which is preliminary data.</text>
</comment>
<feature type="signal peptide" evidence="2">
    <location>
        <begin position="1"/>
        <end position="20"/>
    </location>
</feature>
<dbReference type="Pfam" id="PF03413">
    <property type="entry name" value="PepSY"/>
    <property type="match status" value="1"/>
</dbReference>